<evidence type="ECO:0000256" key="9">
    <source>
        <dbReference type="ARBA" id="ARBA00023295"/>
    </source>
</evidence>
<dbReference type="PROSITE" id="PS51068">
    <property type="entry name" value="FPG_CAT"/>
    <property type="match status" value="1"/>
</dbReference>
<dbReference type="InterPro" id="IPR012319">
    <property type="entry name" value="FPG_cat"/>
</dbReference>
<keyword evidence="8" id="KW-0511">Multifunctional enzyme</keyword>
<sequence>MPELPDVEGFRGVMQRCAGGRRVDGVEVRDAGVLRGVTARRLCRELQGRRFAQPWRHGKWLVTPSDGPALVWHFGMTGELLCAAPDDAVEAHDRLLITLDGGRQLRYRDRRKLQGVRLAADEAAVERILADLGPDARGLDLSRFLRLLSGRRGGIKSALTDQSLLAGLGNLLADEILWRARVRPDRSVRGLDDDELRRVHAAMGRVLRSSVRAGRVPARRGWLTGRRDDAEPVCPRCGRPLASGRTAGRRTVWCEHCQR</sequence>
<evidence type="ECO:0000256" key="1">
    <source>
        <dbReference type="ARBA" id="ARBA00001668"/>
    </source>
</evidence>
<dbReference type="PANTHER" id="PTHR22993:SF9">
    <property type="entry name" value="FORMAMIDOPYRIMIDINE-DNA GLYCOSYLASE"/>
    <property type="match status" value="1"/>
</dbReference>
<dbReference type="SUPFAM" id="SSF81624">
    <property type="entry name" value="N-terminal domain of MutM-like DNA repair proteins"/>
    <property type="match status" value="1"/>
</dbReference>
<dbReference type="Pfam" id="PF01149">
    <property type="entry name" value="Fapy_DNA_glyco"/>
    <property type="match status" value="1"/>
</dbReference>
<dbReference type="InterPro" id="IPR010979">
    <property type="entry name" value="Ribosomal_uS13-like_H2TH"/>
</dbReference>
<reference evidence="11 12" key="1">
    <citation type="submission" date="2023-04" db="EMBL/GenBank/DDBJ databases">
        <title>Streptomyces chengmaiensis sp. nov. isolated from the stem of mangrove plant in Hainan.</title>
        <authorList>
            <person name="Huang X."/>
            <person name="Zhou S."/>
            <person name="Chu X."/>
            <person name="Xie Y."/>
            <person name="Lin Y."/>
        </authorList>
    </citation>
    <scope>NUCLEOTIDE SEQUENCE [LARGE SCALE GENOMIC DNA]</scope>
    <source>
        <strain evidence="11 12">HNM0663</strain>
    </source>
</reference>
<dbReference type="Gene3D" id="3.20.190.10">
    <property type="entry name" value="MutM-like, N-terminal"/>
    <property type="match status" value="1"/>
</dbReference>
<comment type="caution">
    <text evidence="11">The sequence shown here is derived from an EMBL/GenBank/DDBJ whole genome shotgun (WGS) entry which is preliminary data.</text>
</comment>
<keyword evidence="4" id="KW-0378">Hydrolase</keyword>
<evidence type="ECO:0000256" key="3">
    <source>
        <dbReference type="ARBA" id="ARBA00022763"/>
    </source>
</evidence>
<evidence type="ECO:0000313" key="12">
    <source>
        <dbReference type="Proteomes" id="UP001223144"/>
    </source>
</evidence>
<evidence type="ECO:0000313" key="11">
    <source>
        <dbReference type="EMBL" id="MDH2390275.1"/>
    </source>
</evidence>
<comment type="similarity">
    <text evidence="2">Belongs to the FPG family.</text>
</comment>
<dbReference type="InterPro" id="IPR035937">
    <property type="entry name" value="FPG_N"/>
</dbReference>
<dbReference type="SMART" id="SM01232">
    <property type="entry name" value="H2TH"/>
    <property type="match status" value="1"/>
</dbReference>
<evidence type="ECO:0000256" key="5">
    <source>
        <dbReference type="ARBA" id="ARBA00023125"/>
    </source>
</evidence>
<dbReference type="EMBL" id="JARWBG010000016">
    <property type="protein sequence ID" value="MDH2390275.1"/>
    <property type="molecule type" value="Genomic_DNA"/>
</dbReference>
<keyword evidence="7" id="KW-0456">Lyase</keyword>
<evidence type="ECO:0000256" key="6">
    <source>
        <dbReference type="ARBA" id="ARBA00023204"/>
    </source>
</evidence>
<accession>A0ABT6HNU0</accession>
<comment type="catalytic activity">
    <reaction evidence="1">
        <text>Hydrolysis of DNA containing ring-opened 7-methylguanine residues, releasing 2,6-diamino-4-hydroxy-5-(N-methyl)formamidopyrimidine.</text>
        <dbReference type="EC" id="3.2.2.23"/>
    </reaction>
</comment>
<dbReference type="CDD" id="cd08773">
    <property type="entry name" value="FpgNei_N"/>
    <property type="match status" value="1"/>
</dbReference>
<dbReference type="RefSeq" id="WP_279928744.1">
    <property type="nucleotide sequence ID" value="NZ_JARWBG010000016.1"/>
</dbReference>
<proteinExistence type="inferred from homology"/>
<keyword evidence="6" id="KW-0234">DNA repair</keyword>
<dbReference type="SUPFAM" id="SSF57716">
    <property type="entry name" value="Glucocorticoid receptor-like (DNA-binding domain)"/>
    <property type="match status" value="1"/>
</dbReference>
<protein>
    <submittedName>
        <fullName evidence="11">DNA-formamidopyrimidine glycosylase family protein</fullName>
    </submittedName>
</protein>
<evidence type="ECO:0000256" key="2">
    <source>
        <dbReference type="ARBA" id="ARBA00009409"/>
    </source>
</evidence>
<dbReference type="InterPro" id="IPR015886">
    <property type="entry name" value="H2TH_FPG"/>
</dbReference>
<evidence type="ECO:0000256" key="7">
    <source>
        <dbReference type="ARBA" id="ARBA00023239"/>
    </source>
</evidence>
<dbReference type="Gene3D" id="1.10.8.50">
    <property type="match status" value="1"/>
</dbReference>
<evidence type="ECO:0000256" key="4">
    <source>
        <dbReference type="ARBA" id="ARBA00022801"/>
    </source>
</evidence>
<dbReference type="Pfam" id="PF06831">
    <property type="entry name" value="H2TH"/>
    <property type="match status" value="1"/>
</dbReference>
<keyword evidence="12" id="KW-1185">Reference proteome</keyword>
<keyword evidence="3" id="KW-0227">DNA damage</keyword>
<evidence type="ECO:0000259" key="10">
    <source>
        <dbReference type="PROSITE" id="PS51068"/>
    </source>
</evidence>
<name>A0ABT6HNU0_9ACTN</name>
<keyword evidence="9" id="KW-0326">Glycosidase</keyword>
<keyword evidence="5" id="KW-0238">DNA-binding</keyword>
<dbReference type="Proteomes" id="UP001223144">
    <property type="component" value="Unassembled WGS sequence"/>
</dbReference>
<evidence type="ECO:0000256" key="8">
    <source>
        <dbReference type="ARBA" id="ARBA00023268"/>
    </source>
</evidence>
<dbReference type="SMART" id="SM00898">
    <property type="entry name" value="Fapy_DNA_glyco"/>
    <property type="match status" value="1"/>
</dbReference>
<gene>
    <name evidence="11" type="ORF">QCN29_16035</name>
</gene>
<feature type="domain" description="Formamidopyrimidine-DNA glycosylase catalytic" evidence="10">
    <location>
        <begin position="2"/>
        <end position="114"/>
    </location>
</feature>
<dbReference type="PANTHER" id="PTHR22993">
    <property type="entry name" value="FORMAMIDOPYRIMIDINE-DNA GLYCOSYLASE"/>
    <property type="match status" value="1"/>
</dbReference>
<organism evidence="11 12">
    <name type="scientific">Streptomyces chengmaiensis</name>
    <dbReference type="NCBI Taxonomy" id="3040919"/>
    <lineage>
        <taxon>Bacteria</taxon>
        <taxon>Bacillati</taxon>
        <taxon>Actinomycetota</taxon>
        <taxon>Actinomycetes</taxon>
        <taxon>Kitasatosporales</taxon>
        <taxon>Streptomycetaceae</taxon>
        <taxon>Streptomyces</taxon>
    </lineage>
</organism>
<dbReference type="SUPFAM" id="SSF46946">
    <property type="entry name" value="S13-like H2TH domain"/>
    <property type="match status" value="1"/>
</dbReference>